<dbReference type="GO" id="GO:0006508">
    <property type="term" value="P:proteolysis"/>
    <property type="evidence" value="ECO:0007669"/>
    <property type="project" value="UniProtKB-KW"/>
</dbReference>
<dbReference type="CDD" id="cd05471">
    <property type="entry name" value="pepsin_like"/>
    <property type="match status" value="1"/>
</dbReference>
<evidence type="ECO:0000256" key="7">
    <source>
        <dbReference type="RuleBase" id="RU000454"/>
    </source>
</evidence>
<accession>D8Q0Q5</accession>
<evidence type="ECO:0000256" key="4">
    <source>
        <dbReference type="ARBA" id="ARBA00022801"/>
    </source>
</evidence>
<dbReference type="OrthoDB" id="771136at2759"/>
<gene>
    <name evidence="10" type="ORF">SCHCODRAFT_54219</name>
</gene>
<keyword evidence="8" id="KW-0732">Signal</keyword>
<feature type="chain" id="PRO_5003120440" description="Peptidase A1 domain-containing protein" evidence="8">
    <location>
        <begin position="18"/>
        <end position="473"/>
    </location>
</feature>
<dbReference type="InterPro" id="IPR001969">
    <property type="entry name" value="Aspartic_peptidase_AS"/>
</dbReference>
<dbReference type="GO" id="GO:0004190">
    <property type="term" value="F:aspartic-type endopeptidase activity"/>
    <property type="evidence" value="ECO:0007669"/>
    <property type="project" value="UniProtKB-KW"/>
</dbReference>
<dbReference type="Proteomes" id="UP000007431">
    <property type="component" value="Unassembled WGS sequence"/>
</dbReference>
<dbReference type="VEuPathDB" id="FungiDB:SCHCODRAFT_054219"/>
<keyword evidence="6" id="KW-1015">Disulfide bond</keyword>
<dbReference type="InterPro" id="IPR021109">
    <property type="entry name" value="Peptidase_aspartic_dom_sf"/>
</dbReference>
<dbReference type="OMA" id="FHINGHA"/>
<reference evidence="10 11" key="1">
    <citation type="journal article" date="2010" name="Nat. Biotechnol.">
        <title>Genome sequence of the model mushroom Schizophyllum commune.</title>
        <authorList>
            <person name="Ohm R.A."/>
            <person name="de Jong J.F."/>
            <person name="Lugones L.G."/>
            <person name="Aerts A."/>
            <person name="Kothe E."/>
            <person name="Stajich J.E."/>
            <person name="de Vries R.P."/>
            <person name="Record E."/>
            <person name="Levasseur A."/>
            <person name="Baker S.E."/>
            <person name="Bartholomew K.A."/>
            <person name="Coutinho P.M."/>
            <person name="Erdmann S."/>
            <person name="Fowler T.J."/>
            <person name="Gathman A.C."/>
            <person name="Lombard V."/>
            <person name="Henrissat B."/>
            <person name="Knabe N."/>
            <person name="Kuees U."/>
            <person name="Lilly W.W."/>
            <person name="Lindquist E."/>
            <person name="Lucas S."/>
            <person name="Magnuson J.K."/>
            <person name="Piumi F."/>
            <person name="Raudaskoski M."/>
            <person name="Salamov A."/>
            <person name="Schmutz J."/>
            <person name="Schwarze F.W.M.R."/>
            <person name="vanKuyk P.A."/>
            <person name="Horton J.S."/>
            <person name="Grigoriev I.V."/>
            <person name="Woesten H.A.B."/>
        </authorList>
    </citation>
    <scope>NUCLEOTIDE SEQUENCE [LARGE SCALE GENOMIC DNA]</scope>
    <source>
        <strain evidence="11">H4-8 / FGSC 9210</strain>
    </source>
</reference>
<keyword evidence="4 7" id="KW-0378">Hydrolase</keyword>
<dbReference type="eggNOG" id="KOG1339">
    <property type="taxonomic scope" value="Eukaryota"/>
</dbReference>
<evidence type="ECO:0000313" key="10">
    <source>
        <dbReference type="EMBL" id="EFI97794.1"/>
    </source>
</evidence>
<feature type="active site" evidence="5">
    <location>
        <position position="297"/>
    </location>
</feature>
<feature type="signal peptide" evidence="8">
    <location>
        <begin position="1"/>
        <end position="17"/>
    </location>
</feature>
<proteinExistence type="inferred from homology"/>
<comment type="similarity">
    <text evidence="1 7">Belongs to the peptidase A1 family.</text>
</comment>
<dbReference type="FunCoup" id="D8Q0Q5">
    <property type="interactions" value="47"/>
</dbReference>
<keyword evidence="3 7" id="KW-0064">Aspartyl protease</keyword>
<dbReference type="PRINTS" id="PR00792">
    <property type="entry name" value="PEPSIN"/>
</dbReference>
<evidence type="ECO:0000313" key="11">
    <source>
        <dbReference type="Proteomes" id="UP000007431"/>
    </source>
</evidence>
<evidence type="ECO:0000256" key="6">
    <source>
        <dbReference type="PIRSR" id="PIRSR601461-2"/>
    </source>
</evidence>
<evidence type="ECO:0000256" key="3">
    <source>
        <dbReference type="ARBA" id="ARBA00022750"/>
    </source>
</evidence>
<evidence type="ECO:0000256" key="8">
    <source>
        <dbReference type="SAM" id="SignalP"/>
    </source>
</evidence>
<feature type="disulfide bond" evidence="6">
    <location>
        <begin position="117"/>
        <end position="121"/>
    </location>
</feature>
<dbReference type="GeneID" id="9595569"/>
<evidence type="ECO:0000256" key="2">
    <source>
        <dbReference type="ARBA" id="ARBA00022670"/>
    </source>
</evidence>
<evidence type="ECO:0000259" key="9">
    <source>
        <dbReference type="PROSITE" id="PS51767"/>
    </source>
</evidence>
<dbReference type="EMBL" id="GL377305">
    <property type="protein sequence ID" value="EFI97794.1"/>
    <property type="molecule type" value="Genomic_DNA"/>
</dbReference>
<dbReference type="FunFam" id="2.40.70.10:FF:000115">
    <property type="entry name" value="Lysosomal aspartic protease"/>
    <property type="match status" value="1"/>
</dbReference>
<evidence type="ECO:0000256" key="5">
    <source>
        <dbReference type="PIRSR" id="PIRSR601461-1"/>
    </source>
</evidence>
<dbReference type="RefSeq" id="XP_003032697.1">
    <property type="nucleotide sequence ID" value="XM_003032651.1"/>
</dbReference>
<evidence type="ECO:0000256" key="1">
    <source>
        <dbReference type="ARBA" id="ARBA00007447"/>
    </source>
</evidence>
<name>D8Q0Q5_SCHCM</name>
<dbReference type="KEGG" id="scm:SCHCO_054219"/>
<keyword evidence="2 7" id="KW-0645">Protease</keyword>
<feature type="active site" evidence="5">
    <location>
        <position position="104"/>
    </location>
</feature>
<organism evidence="11">
    <name type="scientific">Schizophyllum commune (strain H4-8 / FGSC 9210)</name>
    <name type="common">Split gill fungus</name>
    <dbReference type="NCBI Taxonomy" id="578458"/>
    <lineage>
        <taxon>Eukaryota</taxon>
        <taxon>Fungi</taxon>
        <taxon>Dikarya</taxon>
        <taxon>Basidiomycota</taxon>
        <taxon>Agaricomycotina</taxon>
        <taxon>Agaricomycetes</taxon>
        <taxon>Agaricomycetidae</taxon>
        <taxon>Agaricales</taxon>
        <taxon>Schizophyllaceae</taxon>
        <taxon>Schizophyllum</taxon>
    </lineage>
</organism>
<dbReference type="PANTHER" id="PTHR47966">
    <property type="entry name" value="BETA-SITE APP-CLEAVING ENZYME, ISOFORM A-RELATED"/>
    <property type="match status" value="1"/>
</dbReference>
<dbReference type="PROSITE" id="PS00141">
    <property type="entry name" value="ASP_PROTEASE"/>
    <property type="match status" value="1"/>
</dbReference>
<dbReference type="PANTHER" id="PTHR47966:SF6">
    <property type="entry name" value="PEPTIDASE A1 DOMAIN-CONTAINING PROTEIN"/>
    <property type="match status" value="1"/>
</dbReference>
<dbReference type="InterPro" id="IPR033121">
    <property type="entry name" value="PEPTIDASE_A1"/>
</dbReference>
<protein>
    <recommendedName>
        <fullName evidence="9">Peptidase A1 domain-containing protein</fullName>
    </recommendedName>
</protein>
<dbReference type="SUPFAM" id="SSF50630">
    <property type="entry name" value="Acid proteases"/>
    <property type="match status" value="1"/>
</dbReference>
<sequence>MLSPLPVSLLFLLSVHAFVIPKSDAQAVGAHMPLKRRNMKARSFEEMGQWARAQREHLSMKYAGRDSRKRSTGTNLIVNQNADSSYYGSLAIGTPPVSFDVILDTGSADLWVADSNCITGCDNVATFDTSSSSSFNNKSTSFDITYGSGQAAGSLGSDTVQMAGFSVSDQVFGVCDQVSSGLLTAPVSGLLGLAFQSIASSKATPFWEALVSGGAWDDPVMAFHLTRFSNDSQVQSLEYGGSFTMGFTNSSLYTGDIEYTDVVGSTQTYWLVEMTGLKSQNNDVSLPSGSESYAAIDTGTTLIGGPSEYVAKIYENIDGASAGSGDYEGYYTFPCDTEVNTALTFGGQDWSISPDDFIAGQISRTECLGAFFDLDTGSSAPSWIVGDSFLKNVYSVFRYNPASVGFAKLSDTALAYNGNDDTSVPSATIGSVAAQVSATSLGGQSDKNDGVVAKPAGVVAALAVGAVALLASC</sequence>
<dbReference type="HOGENOM" id="CLU_013253_1_2_1"/>
<dbReference type="InterPro" id="IPR001461">
    <property type="entry name" value="Aspartic_peptidase_A1"/>
</dbReference>
<dbReference type="Gene3D" id="2.40.70.10">
    <property type="entry name" value="Acid Proteases"/>
    <property type="match status" value="2"/>
</dbReference>
<dbReference type="MEROPS" id="A01.078"/>
<feature type="domain" description="Peptidase A1" evidence="9">
    <location>
        <begin position="86"/>
        <end position="407"/>
    </location>
</feature>
<dbReference type="InParanoid" id="D8Q0Q5"/>
<dbReference type="Pfam" id="PF00026">
    <property type="entry name" value="Asp"/>
    <property type="match status" value="1"/>
</dbReference>
<dbReference type="PROSITE" id="PS51767">
    <property type="entry name" value="PEPTIDASE_A1"/>
    <property type="match status" value="1"/>
</dbReference>
<keyword evidence="11" id="KW-1185">Reference proteome</keyword>
<dbReference type="InterPro" id="IPR034164">
    <property type="entry name" value="Pepsin-like_dom"/>
</dbReference>
<dbReference type="AlphaFoldDB" id="D8Q0Q5"/>